<evidence type="ECO:0000256" key="5">
    <source>
        <dbReference type="ARBA" id="ARBA00022605"/>
    </source>
</evidence>
<dbReference type="InterPro" id="IPR023026">
    <property type="entry name" value="Trp_synth_beta/beta-like"/>
</dbReference>
<keyword evidence="7 11" id="KW-0663">Pyridoxal phosphate</keyword>
<evidence type="ECO:0000313" key="14">
    <source>
        <dbReference type="Proteomes" id="UP000602653"/>
    </source>
</evidence>
<evidence type="ECO:0000256" key="6">
    <source>
        <dbReference type="ARBA" id="ARBA00022822"/>
    </source>
</evidence>
<dbReference type="EMBL" id="CP070228">
    <property type="protein sequence ID" value="QRV02404.1"/>
    <property type="molecule type" value="Genomic_DNA"/>
</dbReference>
<dbReference type="Gene3D" id="3.40.50.1100">
    <property type="match status" value="2"/>
</dbReference>
<comment type="catalytic activity">
    <reaction evidence="10 11">
        <text>(1S,2R)-1-C-(indol-3-yl)glycerol 3-phosphate + L-serine = D-glyceraldehyde 3-phosphate + L-tryptophan + H2O</text>
        <dbReference type="Rhea" id="RHEA:10532"/>
        <dbReference type="ChEBI" id="CHEBI:15377"/>
        <dbReference type="ChEBI" id="CHEBI:33384"/>
        <dbReference type="ChEBI" id="CHEBI:57912"/>
        <dbReference type="ChEBI" id="CHEBI:58866"/>
        <dbReference type="ChEBI" id="CHEBI:59776"/>
        <dbReference type="EC" id="4.2.1.20"/>
    </reaction>
</comment>
<protein>
    <recommendedName>
        <fullName evidence="11">Tryptophan synthase beta chain</fullName>
        <ecNumber evidence="11">4.2.1.20</ecNumber>
    </recommendedName>
</protein>
<evidence type="ECO:0000256" key="2">
    <source>
        <dbReference type="ARBA" id="ARBA00004733"/>
    </source>
</evidence>
<dbReference type="SUPFAM" id="SSF53686">
    <property type="entry name" value="Tryptophan synthase beta subunit-like PLP-dependent enzymes"/>
    <property type="match status" value="1"/>
</dbReference>
<comment type="subunit">
    <text evidence="4 11">Tetramer of two alpha and two beta chains.</text>
</comment>
<comment type="pathway">
    <text evidence="2 11">Amino-acid biosynthesis; L-tryptophan biosynthesis; L-tryptophan from chorismate: step 5/5.</text>
</comment>
<evidence type="ECO:0000256" key="1">
    <source>
        <dbReference type="ARBA" id="ARBA00001933"/>
    </source>
</evidence>
<keyword evidence="9 11" id="KW-0456">Lyase</keyword>
<keyword evidence="14" id="KW-1185">Reference proteome</keyword>
<accession>A0ABX7IH06</accession>
<dbReference type="HAMAP" id="MF_00133">
    <property type="entry name" value="Trp_synth_beta"/>
    <property type="match status" value="1"/>
</dbReference>
<evidence type="ECO:0000256" key="8">
    <source>
        <dbReference type="ARBA" id="ARBA00023141"/>
    </source>
</evidence>
<comment type="function">
    <text evidence="11">The beta subunit is responsible for the synthesis of L-tryptophan from indole and L-serine.</text>
</comment>
<evidence type="ECO:0000256" key="7">
    <source>
        <dbReference type="ARBA" id="ARBA00022898"/>
    </source>
</evidence>
<dbReference type="EC" id="4.2.1.20" evidence="11"/>
<dbReference type="GO" id="GO:0004834">
    <property type="term" value="F:tryptophan synthase activity"/>
    <property type="evidence" value="ECO:0007669"/>
    <property type="project" value="UniProtKB-EC"/>
</dbReference>
<evidence type="ECO:0000256" key="10">
    <source>
        <dbReference type="ARBA" id="ARBA00049047"/>
    </source>
</evidence>
<keyword evidence="5 11" id="KW-0028">Amino-acid biosynthesis</keyword>
<dbReference type="InterPro" id="IPR001926">
    <property type="entry name" value="TrpB-like_PALP"/>
</dbReference>
<comment type="similarity">
    <text evidence="3 11">Belongs to the TrpB family.</text>
</comment>
<evidence type="ECO:0000256" key="3">
    <source>
        <dbReference type="ARBA" id="ARBA00009982"/>
    </source>
</evidence>
<dbReference type="PIRSF" id="PIRSF001413">
    <property type="entry name" value="Trp_syn_beta"/>
    <property type="match status" value="1"/>
</dbReference>
<evidence type="ECO:0000259" key="12">
    <source>
        <dbReference type="Pfam" id="PF00291"/>
    </source>
</evidence>
<dbReference type="PANTHER" id="PTHR48077:SF3">
    <property type="entry name" value="TRYPTOPHAN SYNTHASE"/>
    <property type="match status" value="1"/>
</dbReference>
<evidence type="ECO:0000256" key="9">
    <source>
        <dbReference type="ARBA" id="ARBA00023239"/>
    </source>
</evidence>
<dbReference type="RefSeq" id="WP_204424839.1">
    <property type="nucleotide sequence ID" value="NZ_CP070228.1"/>
</dbReference>
<dbReference type="InterPro" id="IPR006654">
    <property type="entry name" value="Trp_synth_beta"/>
</dbReference>
<reference evidence="13 14" key="1">
    <citation type="submission" date="2021-02" db="EMBL/GenBank/DDBJ databases">
        <title>Complete Genome Sequence of Arcanobacterium phocisimile strain DSM 26142T from a harbour seal.</title>
        <authorList>
            <person name="Borowiak M."/>
            <person name="Alssahen M."/>
            <person name="Malorny B."/>
            <person name="Laemmler C."/>
            <person name="Siebert U."/>
            <person name="Ploetz M."/>
            <person name="Abdulmawjood A."/>
        </authorList>
    </citation>
    <scope>NUCLEOTIDE SEQUENCE [LARGE SCALE GENOMIC DNA]</scope>
    <source>
        <strain evidence="13 14">DSM 26142</strain>
    </source>
</reference>
<dbReference type="InterPro" id="IPR036052">
    <property type="entry name" value="TrpB-like_PALP_sf"/>
</dbReference>
<sequence>MARSTLLNAYFGQFGGQYVPEQLLPVLDELEVAYVHACDDPEFLKELDELRRNYLGRPTPITECANLPITTSKAPGSPRVRLFLKREDLVHGGAHKGNQVLAQALLARRLGKTRLIAETGAGQHGTATAMIAALMGMECTIYMGAKDVARQQPNVLRMRMMGAKVVPVVGVEGSMSNAIDVALTDWVDNFDTTHYLLGSACGPHPFPTLVKGFQAVISEESRQQMLDRIGRLPNMVIAAVGGGSNAIGAFAHYLSDEPGNEDVQLVGVEPAGEGLDSGKHGAPLERGKVGVLHGSKSYVLLGESGEVSESYSISAGLDYPGVGPEHAYLMETGRARYVGITDAEAVQAFRMLSRYEGIIPALESSHALAYALKLAESINAGNLVEALGERGAQAARESGEVVLLVNLSGRGDKDVEYVHNVIGDLVYDDPMDTPVTDPRVADVLAKMTQESNAREGL</sequence>
<evidence type="ECO:0000256" key="11">
    <source>
        <dbReference type="HAMAP-Rule" id="MF_00133"/>
    </source>
</evidence>
<dbReference type="CDD" id="cd06446">
    <property type="entry name" value="Trp-synth_B"/>
    <property type="match status" value="1"/>
</dbReference>
<gene>
    <name evidence="11 13" type="primary">trpB</name>
    <name evidence="13" type="ORF">JTE88_01190</name>
</gene>
<keyword evidence="6 11" id="KW-0822">Tryptophan biosynthesis</keyword>
<dbReference type="Pfam" id="PF00291">
    <property type="entry name" value="PALP"/>
    <property type="match status" value="1"/>
</dbReference>
<feature type="modified residue" description="N6-(pyridoxal phosphate)lysine" evidence="11">
    <location>
        <position position="96"/>
    </location>
</feature>
<organism evidence="13 14">
    <name type="scientific">Arcanobacterium phocisimile</name>
    <dbReference type="NCBI Taxonomy" id="1302235"/>
    <lineage>
        <taxon>Bacteria</taxon>
        <taxon>Bacillati</taxon>
        <taxon>Actinomycetota</taxon>
        <taxon>Actinomycetes</taxon>
        <taxon>Actinomycetales</taxon>
        <taxon>Actinomycetaceae</taxon>
        <taxon>Arcanobacterium</taxon>
    </lineage>
</organism>
<dbReference type="NCBIfam" id="TIGR00263">
    <property type="entry name" value="trpB"/>
    <property type="match status" value="1"/>
</dbReference>
<feature type="domain" description="Tryptophan synthase beta chain-like PALP" evidence="12">
    <location>
        <begin position="56"/>
        <end position="382"/>
    </location>
</feature>
<proteinExistence type="inferred from homology"/>
<keyword evidence="8 11" id="KW-0057">Aromatic amino acid biosynthesis</keyword>
<dbReference type="PROSITE" id="PS00168">
    <property type="entry name" value="TRP_SYNTHASE_BETA"/>
    <property type="match status" value="1"/>
</dbReference>
<comment type="cofactor">
    <cofactor evidence="1 11">
        <name>pyridoxal 5'-phosphate</name>
        <dbReference type="ChEBI" id="CHEBI:597326"/>
    </cofactor>
</comment>
<name>A0ABX7IH06_9ACTO</name>
<dbReference type="InterPro" id="IPR006653">
    <property type="entry name" value="Trp_synth_b_CS"/>
</dbReference>
<dbReference type="Proteomes" id="UP000602653">
    <property type="component" value="Chromosome"/>
</dbReference>
<evidence type="ECO:0000313" key="13">
    <source>
        <dbReference type="EMBL" id="QRV02404.1"/>
    </source>
</evidence>
<evidence type="ECO:0000256" key="4">
    <source>
        <dbReference type="ARBA" id="ARBA00011270"/>
    </source>
</evidence>
<dbReference type="PANTHER" id="PTHR48077">
    <property type="entry name" value="TRYPTOPHAN SYNTHASE-RELATED"/>
    <property type="match status" value="1"/>
</dbReference>